<protein>
    <submittedName>
        <fullName evidence="2">Uncharacterized protein</fullName>
    </submittedName>
</protein>
<name>A0A8J2RK49_9CRUS</name>
<gene>
    <name evidence="2" type="ORF">DGAL_LOCUS6545</name>
</gene>
<proteinExistence type="predicted"/>
<keyword evidence="1" id="KW-0472">Membrane</keyword>
<dbReference type="AlphaFoldDB" id="A0A8J2RK49"/>
<dbReference type="OrthoDB" id="26681at2759"/>
<comment type="caution">
    <text evidence="2">The sequence shown here is derived from an EMBL/GenBank/DDBJ whole genome shotgun (WGS) entry which is preliminary data.</text>
</comment>
<evidence type="ECO:0000256" key="1">
    <source>
        <dbReference type="SAM" id="Phobius"/>
    </source>
</evidence>
<sequence length="356" mass="40589">MNIERRASKLTARCLLSCSNFDMKCRLLMYMRSYLVYAAIKWKIALFDLQLIQLEFGRDSVSSSSGDQLSKVCQVAPDFDSKVTIKEPPIVDSPTPLFFNDMSSILFEQLMYDISRISSSAFGGEKEKLTYSTFALCIQLMWLRDSYVFWLLFIQVYQTANENFQKLVLKAIISGGHPCCCLPLDIIYQVLLERILEVPEYLKTMERFPSRVPECHSNNRWLLPTHSHFEVLPRLYRIFGAKLGRQHKSKGIGSAWKCAAIILRILTDNNWICKRTATFLVSFYSAHQAESVFVYPYIISPTAGIFGSIMSIVCVFNAISNDLRSSQQPAVAVSVDVASPLTVQYRKGIQSFTQHQ</sequence>
<dbReference type="Proteomes" id="UP000789390">
    <property type="component" value="Unassembled WGS sequence"/>
</dbReference>
<feature type="transmembrane region" description="Helical" evidence="1">
    <location>
        <begin position="294"/>
        <end position="319"/>
    </location>
</feature>
<evidence type="ECO:0000313" key="2">
    <source>
        <dbReference type="EMBL" id="CAH0103868.1"/>
    </source>
</evidence>
<keyword evidence="3" id="KW-1185">Reference proteome</keyword>
<accession>A0A8J2RK49</accession>
<reference evidence="2" key="1">
    <citation type="submission" date="2021-11" db="EMBL/GenBank/DDBJ databases">
        <authorList>
            <person name="Schell T."/>
        </authorList>
    </citation>
    <scope>NUCLEOTIDE SEQUENCE</scope>
    <source>
        <strain evidence="2">M5</strain>
    </source>
</reference>
<evidence type="ECO:0000313" key="3">
    <source>
        <dbReference type="Proteomes" id="UP000789390"/>
    </source>
</evidence>
<organism evidence="2 3">
    <name type="scientific">Daphnia galeata</name>
    <dbReference type="NCBI Taxonomy" id="27404"/>
    <lineage>
        <taxon>Eukaryota</taxon>
        <taxon>Metazoa</taxon>
        <taxon>Ecdysozoa</taxon>
        <taxon>Arthropoda</taxon>
        <taxon>Crustacea</taxon>
        <taxon>Branchiopoda</taxon>
        <taxon>Diplostraca</taxon>
        <taxon>Cladocera</taxon>
        <taxon>Anomopoda</taxon>
        <taxon>Daphniidae</taxon>
        <taxon>Daphnia</taxon>
    </lineage>
</organism>
<dbReference type="EMBL" id="CAKKLH010000117">
    <property type="protein sequence ID" value="CAH0103868.1"/>
    <property type="molecule type" value="Genomic_DNA"/>
</dbReference>
<keyword evidence="1" id="KW-1133">Transmembrane helix</keyword>
<keyword evidence="1" id="KW-0812">Transmembrane</keyword>